<dbReference type="Proteomes" id="UP001172102">
    <property type="component" value="Unassembled WGS sequence"/>
</dbReference>
<gene>
    <name evidence="2" type="ORF">B0H67DRAFT_642161</name>
</gene>
<comment type="caution">
    <text evidence="2">The sequence shown here is derived from an EMBL/GenBank/DDBJ whole genome shotgun (WGS) entry which is preliminary data.</text>
</comment>
<evidence type="ECO:0000313" key="3">
    <source>
        <dbReference type="Proteomes" id="UP001172102"/>
    </source>
</evidence>
<name>A0AA40B1A9_9PEZI</name>
<dbReference type="AlphaFoldDB" id="A0AA40B1A9"/>
<accession>A0AA40B1A9</accession>
<sequence>MATNPNFKPLRTIPQNKQLPFFHPLEVYIVNGLRDNNKNNNNNNTWPKIPRQARKMPSTLQPAKSSASLKTTDTSGSRSLTPFEIIQSPAEKRREKQKMNQYIDDLNKEFKPSIESKQGRKKVRKFGDYPVKN</sequence>
<reference evidence="2" key="1">
    <citation type="submission" date="2023-06" db="EMBL/GenBank/DDBJ databases">
        <title>Genome-scale phylogeny and comparative genomics of the fungal order Sordariales.</title>
        <authorList>
            <consortium name="Lawrence Berkeley National Laboratory"/>
            <person name="Hensen N."/>
            <person name="Bonometti L."/>
            <person name="Westerberg I."/>
            <person name="Brannstrom I.O."/>
            <person name="Guillou S."/>
            <person name="Cros-Aarteil S."/>
            <person name="Calhoun S."/>
            <person name="Haridas S."/>
            <person name="Kuo A."/>
            <person name="Mondo S."/>
            <person name="Pangilinan J."/>
            <person name="Riley R."/>
            <person name="Labutti K."/>
            <person name="Andreopoulos B."/>
            <person name="Lipzen A."/>
            <person name="Chen C."/>
            <person name="Yanf M."/>
            <person name="Daum C."/>
            <person name="Ng V."/>
            <person name="Clum A."/>
            <person name="Steindorff A."/>
            <person name="Ohm R."/>
            <person name="Martin F."/>
            <person name="Silar P."/>
            <person name="Natvig D."/>
            <person name="Lalanne C."/>
            <person name="Gautier V."/>
            <person name="Ament-Velasquez S.L."/>
            <person name="Kruys A."/>
            <person name="Hutchinson M.I."/>
            <person name="Powell A.J."/>
            <person name="Barry K."/>
            <person name="Miller A.N."/>
            <person name="Grigoriev I.V."/>
            <person name="Debuchy R."/>
            <person name="Gladieux P."/>
            <person name="Thoren M.H."/>
            <person name="Johannesson H."/>
        </authorList>
    </citation>
    <scope>NUCLEOTIDE SEQUENCE</scope>
    <source>
        <strain evidence="2">SMH4607-1</strain>
    </source>
</reference>
<proteinExistence type="predicted"/>
<keyword evidence="3" id="KW-1185">Reference proteome</keyword>
<feature type="region of interest" description="Disordered" evidence="1">
    <location>
        <begin position="33"/>
        <end position="98"/>
    </location>
</feature>
<organism evidence="2 3">
    <name type="scientific">Lasiosphaeris hirsuta</name>
    <dbReference type="NCBI Taxonomy" id="260670"/>
    <lineage>
        <taxon>Eukaryota</taxon>
        <taxon>Fungi</taxon>
        <taxon>Dikarya</taxon>
        <taxon>Ascomycota</taxon>
        <taxon>Pezizomycotina</taxon>
        <taxon>Sordariomycetes</taxon>
        <taxon>Sordariomycetidae</taxon>
        <taxon>Sordariales</taxon>
        <taxon>Lasiosphaeriaceae</taxon>
        <taxon>Lasiosphaeris</taxon>
    </lineage>
</organism>
<evidence type="ECO:0000313" key="2">
    <source>
        <dbReference type="EMBL" id="KAK0725791.1"/>
    </source>
</evidence>
<protein>
    <submittedName>
        <fullName evidence="2">Uncharacterized protein</fullName>
    </submittedName>
</protein>
<dbReference type="EMBL" id="JAUKUA010000002">
    <property type="protein sequence ID" value="KAK0725791.1"/>
    <property type="molecule type" value="Genomic_DNA"/>
</dbReference>
<feature type="compositionally biased region" description="Polar residues" evidence="1">
    <location>
        <begin position="58"/>
        <end position="80"/>
    </location>
</feature>
<evidence type="ECO:0000256" key="1">
    <source>
        <dbReference type="SAM" id="MobiDB-lite"/>
    </source>
</evidence>
<feature type="region of interest" description="Disordered" evidence="1">
    <location>
        <begin position="110"/>
        <end position="133"/>
    </location>
</feature>